<proteinExistence type="predicted"/>
<accession>A0ABR2TCI0</accession>
<dbReference type="SUPFAM" id="SSF57756">
    <property type="entry name" value="Retrovirus zinc finger-like domains"/>
    <property type="match status" value="1"/>
</dbReference>
<evidence type="ECO:0000256" key="2">
    <source>
        <dbReference type="SAM" id="MobiDB-lite"/>
    </source>
</evidence>
<dbReference type="InterPro" id="IPR001878">
    <property type="entry name" value="Znf_CCHC"/>
</dbReference>
<dbReference type="PROSITE" id="PS50158">
    <property type="entry name" value="ZF_CCHC"/>
    <property type="match status" value="1"/>
</dbReference>
<dbReference type="Proteomes" id="UP001396334">
    <property type="component" value="Unassembled WGS sequence"/>
</dbReference>
<feature type="compositionally biased region" description="Pro residues" evidence="2">
    <location>
        <begin position="381"/>
        <end position="392"/>
    </location>
</feature>
<comment type="caution">
    <text evidence="4">The sequence shown here is derived from an EMBL/GenBank/DDBJ whole genome shotgun (WGS) entry which is preliminary data.</text>
</comment>
<feature type="region of interest" description="Disordered" evidence="2">
    <location>
        <begin position="349"/>
        <end position="398"/>
    </location>
</feature>
<reference evidence="4 5" key="1">
    <citation type="journal article" date="2024" name="G3 (Bethesda)">
        <title>Genome assembly of Hibiscus sabdariffa L. provides insights into metabolisms of medicinal natural products.</title>
        <authorList>
            <person name="Kim T."/>
        </authorList>
    </citation>
    <scope>NUCLEOTIDE SEQUENCE [LARGE SCALE GENOMIC DNA]</scope>
    <source>
        <strain evidence="4">TK-2024</strain>
        <tissue evidence="4">Old leaves</tissue>
    </source>
</reference>
<dbReference type="PANTHER" id="PTHR31286:SF173">
    <property type="entry name" value="DUF4283 DOMAIN-CONTAINING PROTEIN"/>
    <property type="match status" value="1"/>
</dbReference>
<protein>
    <recommendedName>
        <fullName evidence="3">CCHC-type domain-containing protein</fullName>
    </recommendedName>
</protein>
<evidence type="ECO:0000313" key="4">
    <source>
        <dbReference type="EMBL" id="KAK9034914.1"/>
    </source>
</evidence>
<sequence>MSGVLDNGASLPRNSRKHRRLDDDPPDGGGTVDSAATVAGGTLDQVHTVPKAFSYKESLMKTTSAIPSESEELIDEDDIVFEEGDIVRSDINGVISIDFSDRILSLVEKSLELTVVVKLLGRRIGYNALRTKIYELWKPSQPIRLMDIENDYYLVSFRAHSDYKRILASGPWTIIEYESLPTICFHCGKYGHLQDKCPDTQQPSTVEETIVPPVSSQQRAEESSYGPWMVVERRPRKPLNKQVITINDKPGMIFQGSRFNPLRASEENVDAPSEPLAEVPIQQVRSAASIPRAKPRNKGKSTLSFSNPAIHRKPPVVNLADFLVLNRNHSKASSSSRTSLDQLRHTAVVIDENSDPNVGLPTKNSTPHQNSDQQSLMGDPPDIPALSGPPPSHGVTVDTSMQPRAIDESCEALDPAQAVAMLE</sequence>
<dbReference type="PANTHER" id="PTHR31286">
    <property type="entry name" value="GLYCINE-RICH CELL WALL STRUCTURAL PROTEIN 1.8-LIKE"/>
    <property type="match status" value="1"/>
</dbReference>
<gene>
    <name evidence="4" type="ORF">V6N11_076966</name>
</gene>
<evidence type="ECO:0000259" key="3">
    <source>
        <dbReference type="PROSITE" id="PS50158"/>
    </source>
</evidence>
<name>A0ABR2TCI0_9ROSI</name>
<evidence type="ECO:0000313" key="5">
    <source>
        <dbReference type="Proteomes" id="UP001396334"/>
    </source>
</evidence>
<evidence type="ECO:0000256" key="1">
    <source>
        <dbReference type="PROSITE-ProRule" id="PRU00047"/>
    </source>
</evidence>
<keyword evidence="5" id="KW-1185">Reference proteome</keyword>
<dbReference type="InterPro" id="IPR040256">
    <property type="entry name" value="At4g02000-like"/>
</dbReference>
<feature type="domain" description="CCHC-type" evidence="3">
    <location>
        <begin position="184"/>
        <end position="199"/>
    </location>
</feature>
<keyword evidence="1" id="KW-0479">Metal-binding</keyword>
<dbReference type="InterPro" id="IPR025558">
    <property type="entry name" value="DUF4283"/>
</dbReference>
<keyword evidence="1" id="KW-0863">Zinc-finger</keyword>
<feature type="compositionally biased region" description="Polar residues" evidence="2">
    <location>
        <begin position="362"/>
        <end position="376"/>
    </location>
</feature>
<feature type="region of interest" description="Disordered" evidence="2">
    <location>
        <begin position="1"/>
        <end position="37"/>
    </location>
</feature>
<dbReference type="InterPro" id="IPR036875">
    <property type="entry name" value="Znf_CCHC_sf"/>
</dbReference>
<keyword evidence="1" id="KW-0862">Zinc</keyword>
<organism evidence="4 5">
    <name type="scientific">Hibiscus sabdariffa</name>
    <name type="common">roselle</name>
    <dbReference type="NCBI Taxonomy" id="183260"/>
    <lineage>
        <taxon>Eukaryota</taxon>
        <taxon>Viridiplantae</taxon>
        <taxon>Streptophyta</taxon>
        <taxon>Embryophyta</taxon>
        <taxon>Tracheophyta</taxon>
        <taxon>Spermatophyta</taxon>
        <taxon>Magnoliopsida</taxon>
        <taxon>eudicotyledons</taxon>
        <taxon>Gunneridae</taxon>
        <taxon>Pentapetalae</taxon>
        <taxon>rosids</taxon>
        <taxon>malvids</taxon>
        <taxon>Malvales</taxon>
        <taxon>Malvaceae</taxon>
        <taxon>Malvoideae</taxon>
        <taxon>Hibiscus</taxon>
    </lineage>
</organism>
<feature type="region of interest" description="Disordered" evidence="2">
    <location>
        <begin position="285"/>
        <end position="311"/>
    </location>
</feature>
<dbReference type="Pfam" id="PF14111">
    <property type="entry name" value="DUF4283"/>
    <property type="match status" value="1"/>
</dbReference>
<dbReference type="EMBL" id="JBBPBN010000006">
    <property type="protein sequence ID" value="KAK9034914.1"/>
    <property type="molecule type" value="Genomic_DNA"/>
</dbReference>